<gene>
    <name evidence="5" type="primary">Ndufaf3_0</name>
    <name evidence="8" type="synonym">Ndufaf3</name>
    <name evidence="6" type="synonym">Ndufaf3_1</name>
    <name evidence="6" type="ORF">CM83_33505</name>
    <name evidence="5" type="ORF">CM83_33506</name>
    <name evidence="8" type="ORF">g.34067</name>
</gene>
<dbReference type="InterPro" id="IPR007523">
    <property type="entry name" value="NDUFAF3/AAMDC"/>
</dbReference>
<reference evidence="7" key="3">
    <citation type="submission" date="2014-09" db="EMBL/GenBank/DDBJ databases">
        <authorList>
            <person name="Magalhaes I.L.F."/>
            <person name="Oliveira U."/>
            <person name="Santos F.R."/>
            <person name="Vidigal T.H.D.A."/>
            <person name="Brescovit A.D."/>
            <person name="Santos A.J."/>
        </authorList>
    </citation>
    <scope>NUCLEOTIDE SEQUENCE</scope>
</reference>
<sequence>MSATVCRSIFGLLLRPGIQTSRSISSSKPLSSGAYDSDGKTTITILNNEPGLGLMVDSYSKHGFRLNNGSFVVGPIALFPKTVLSWNVQNDEDINEDSLDMFTVLDPRPDILIIGFGNRSEFKPQLDRLLLKFRVEKKLNLEILQTPKAVSTFNFLNAEGRYVAAAMIPPQYINHSDDDYVAARDRKKKLYQYDD</sequence>
<dbReference type="Gene3D" id="3.40.1230.10">
    <property type="entry name" value="MTH938-like"/>
    <property type="match status" value="1"/>
</dbReference>
<accession>A0A0A9W973</accession>
<dbReference type="InterPro" id="IPR034095">
    <property type="entry name" value="NDUF3"/>
</dbReference>
<evidence type="ECO:0000256" key="3">
    <source>
        <dbReference type="ARBA" id="ARBA00023128"/>
    </source>
</evidence>
<keyword evidence="5" id="KW-0830">Ubiquinone</keyword>
<dbReference type="EMBL" id="GBRD01003389">
    <property type="protein sequence ID" value="JAG62432.1"/>
    <property type="molecule type" value="Transcribed_RNA"/>
</dbReference>
<comment type="similarity">
    <text evidence="4">Belongs to the NDUFAF3 family.</text>
</comment>
<proteinExistence type="inferred from homology"/>
<name>A0A0A9W973_LYGHE</name>
<dbReference type="PANTHER" id="PTHR21192">
    <property type="entry name" value="NUCLEAR PROTEIN E3-3"/>
    <property type="match status" value="1"/>
</dbReference>
<dbReference type="InterPro" id="IPR036748">
    <property type="entry name" value="MTH938-like_sf"/>
</dbReference>
<reference evidence="8" key="4">
    <citation type="journal article" date="2016" name="Gigascience">
        <title>De novo construction of an expanded transcriptome assembly for the western tarnished plant bug, Lygus hesperus.</title>
        <authorList>
            <person name="Tassone E.E."/>
            <person name="Geib S.M."/>
            <person name="Hall B."/>
            <person name="Fabrick J.A."/>
            <person name="Brent C.S."/>
            <person name="Hull J.J."/>
        </authorList>
    </citation>
    <scope>NUCLEOTIDE SEQUENCE</scope>
</reference>
<dbReference type="GO" id="GO:0005743">
    <property type="term" value="C:mitochondrial inner membrane"/>
    <property type="evidence" value="ECO:0007669"/>
    <property type="project" value="TreeGrafter"/>
</dbReference>
<evidence type="ECO:0000313" key="5">
    <source>
        <dbReference type="EMBL" id="JAG01400.1"/>
    </source>
</evidence>
<dbReference type="CDD" id="cd05125">
    <property type="entry name" value="Mth938_2P1-like"/>
    <property type="match status" value="1"/>
</dbReference>
<dbReference type="EMBL" id="GBHO01029750">
    <property type="protein sequence ID" value="JAG13854.1"/>
    <property type="molecule type" value="Transcribed_RNA"/>
</dbReference>
<dbReference type="SUPFAM" id="SSF64076">
    <property type="entry name" value="MTH938-like"/>
    <property type="match status" value="1"/>
</dbReference>
<evidence type="ECO:0000256" key="1">
    <source>
        <dbReference type="ARBA" id="ARBA00004173"/>
    </source>
</evidence>
<dbReference type="EMBL" id="GBHO01042204">
    <property type="protein sequence ID" value="JAG01400.1"/>
    <property type="molecule type" value="Transcribed_RNA"/>
</dbReference>
<dbReference type="Pfam" id="PF04430">
    <property type="entry name" value="DUF498"/>
    <property type="match status" value="1"/>
</dbReference>
<evidence type="ECO:0000313" key="8">
    <source>
        <dbReference type="EMBL" id="JAQ10403.1"/>
    </source>
</evidence>
<protein>
    <recommendedName>
        <fullName evidence="2">NADH dehydrogenase [ubiquinone] 1 alpha subcomplex assembly factor 3</fullName>
    </recommendedName>
</protein>
<evidence type="ECO:0000313" key="6">
    <source>
        <dbReference type="EMBL" id="JAG13854.1"/>
    </source>
</evidence>
<dbReference type="EMBL" id="GDHC01008226">
    <property type="protein sequence ID" value="JAQ10403.1"/>
    <property type="molecule type" value="Transcribed_RNA"/>
</dbReference>
<reference evidence="5" key="1">
    <citation type="journal article" date="2014" name="PLoS ONE">
        <title>Transcriptome-Based Identification of ABC Transporters in the Western Tarnished Plant Bug Lygus hesperus.</title>
        <authorList>
            <person name="Hull J.J."/>
            <person name="Chaney K."/>
            <person name="Geib S.M."/>
            <person name="Fabrick J.A."/>
            <person name="Brent C.S."/>
            <person name="Walsh D."/>
            <person name="Lavine L.C."/>
        </authorList>
    </citation>
    <scope>NUCLEOTIDE SEQUENCE</scope>
</reference>
<reference evidence="5" key="2">
    <citation type="submission" date="2014-07" db="EMBL/GenBank/DDBJ databases">
        <authorList>
            <person name="Hull J."/>
        </authorList>
    </citation>
    <scope>NUCLEOTIDE SEQUENCE</scope>
</reference>
<dbReference type="GO" id="GO:0032981">
    <property type="term" value="P:mitochondrial respiratory chain complex I assembly"/>
    <property type="evidence" value="ECO:0007669"/>
    <property type="project" value="InterPro"/>
</dbReference>
<evidence type="ECO:0000313" key="7">
    <source>
        <dbReference type="EMBL" id="JAG62432.1"/>
    </source>
</evidence>
<evidence type="ECO:0000256" key="4">
    <source>
        <dbReference type="ARBA" id="ARBA00049984"/>
    </source>
</evidence>
<dbReference type="PANTHER" id="PTHR21192:SF2">
    <property type="entry name" value="NADH DEHYDROGENASE [UBIQUINONE] 1 ALPHA SUBCOMPLEX ASSEMBLY FACTOR 3"/>
    <property type="match status" value="1"/>
</dbReference>
<dbReference type="AlphaFoldDB" id="A0A0A9W973"/>
<organism evidence="5">
    <name type="scientific">Lygus hesperus</name>
    <name type="common">Western plant bug</name>
    <dbReference type="NCBI Taxonomy" id="30085"/>
    <lineage>
        <taxon>Eukaryota</taxon>
        <taxon>Metazoa</taxon>
        <taxon>Ecdysozoa</taxon>
        <taxon>Arthropoda</taxon>
        <taxon>Hexapoda</taxon>
        <taxon>Insecta</taxon>
        <taxon>Pterygota</taxon>
        <taxon>Neoptera</taxon>
        <taxon>Paraneoptera</taxon>
        <taxon>Hemiptera</taxon>
        <taxon>Heteroptera</taxon>
        <taxon>Panheteroptera</taxon>
        <taxon>Cimicomorpha</taxon>
        <taxon>Miridae</taxon>
        <taxon>Mirini</taxon>
        <taxon>Lygus</taxon>
    </lineage>
</organism>
<evidence type="ECO:0000256" key="2">
    <source>
        <dbReference type="ARBA" id="ARBA00021776"/>
    </source>
</evidence>
<comment type="subcellular location">
    <subcellularLocation>
        <location evidence="1">Mitochondrion</location>
    </subcellularLocation>
</comment>
<keyword evidence="3" id="KW-0496">Mitochondrion</keyword>